<feature type="compositionally biased region" description="Low complexity" evidence="1">
    <location>
        <begin position="45"/>
        <end position="58"/>
    </location>
</feature>
<evidence type="ECO:0000313" key="4">
    <source>
        <dbReference type="Proteomes" id="UP000030765"/>
    </source>
</evidence>
<accession>A0A084VGJ3</accession>
<evidence type="ECO:0000256" key="1">
    <source>
        <dbReference type="SAM" id="MobiDB-lite"/>
    </source>
</evidence>
<reference evidence="2 4" key="1">
    <citation type="journal article" date="2014" name="BMC Genomics">
        <title>Genome sequence of Anopheles sinensis provides insight into genetics basis of mosquito competence for malaria parasites.</title>
        <authorList>
            <person name="Zhou D."/>
            <person name="Zhang D."/>
            <person name="Ding G."/>
            <person name="Shi L."/>
            <person name="Hou Q."/>
            <person name="Ye Y."/>
            <person name="Xu Y."/>
            <person name="Zhou H."/>
            <person name="Xiong C."/>
            <person name="Li S."/>
            <person name="Yu J."/>
            <person name="Hong S."/>
            <person name="Yu X."/>
            <person name="Zou P."/>
            <person name="Chen C."/>
            <person name="Chang X."/>
            <person name="Wang W."/>
            <person name="Lv Y."/>
            <person name="Sun Y."/>
            <person name="Ma L."/>
            <person name="Shen B."/>
            <person name="Zhu C."/>
        </authorList>
    </citation>
    <scope>NUCLEOTIDE SEQUENCE [LARGE SCALE GENOMIC DNA]</scope>
</reference>
<evidence type="ECO:0000313" key="2">
    <source>
        <dbReference type="EMBL" id="KFB37087.1"/>
    </source>
</evidence>
<dbReference type="Proteomes" id="UP000030765">
    <property type="component" value="Unassembled WGS sequence"/>
</dbReference>
<name>A0A084VGJ3_ANOSI</name>
<keyword evidence="4" id="KW-1185">Reference proteome</keyword>
<proteinExistence type="predicted"/>
<organism evidence="2">
    <name type="scientific">Anopheles sinensis</name>
    <name type="common">Mosquito</name>
    <dbReference type="NCBI Taxonomy" id="74873"/>
    <lineage>
        <taxon>Eukaryota</taxon>
        <taxon>Metazoa</taxon>
        <taxon>Ecdysozoa</taxon>
        <taxon>Arthropoda</taxon>
        <taxon>Hexapoda</taxon>
        <taxon>Insecta</taxon>
        <taxon>Pterygota</taxon>
        <taxon>Neoptera</taxon>
        <taxon>Endopterygota</taxon>
        <taxon>Diptera</taxon>
        <taxon>Nematocera</taxon>
        <taxon>Culicoidea</taxon>
        <taxon>Culicidae</taxon>
        <taxon>Anophelinae</taxon>
        <taxon>Anopheles</taxon>
    </lineage>
</organism>
<protein>
    <submittedName>
        <fullName evidence="2 3">Threonine transporter RhtB</fullName>
    </submittedName>
</protein>
<dbReference type="AlphaFoldDB" id="A0A084VGJ3"/>
<evidence type="ECO:0000313" key="3">
    <source>
        <dbReference type="EnsemblMetazoa" id="ASIC004294-PA"/>
    </source>
</evidence>
<dbReference type="VEuPathDB" id="VectorBase:ASIC004294"/>
<dbReference type="EMBL" id="ATLV01012950">
    <property type="status" value="NOT_ANNOTATED_CDS"/>
    <property type="molecule type" value="Genomic_DNA"/>
</dbReference>
<gene>
    <name evidence="2" type="ORF">ZHAS_00004294</name>
</gene>
<feature type="region of interest" description="Disordered" evidence="1">
    <location>
        <begin position="45"/>
        <end position="73"/>
    </location>
</feature>
<dbReference type="EMBL" id="KE524828">
    <property type="protein sequence ID" value="KFB37087.1"/>
    <property type="molecule type" value="Genomic_DNA"/>
</dbReference>
<dbReference type="EnsemblMetazoa" id="ASIC004294-RA">
    <property type="protein sequence ID" value="ASIC004294-PA"/>
    <property type="gene ID" value="ASIC004294"/>
</dbReference>
<sequence length="100" mass="10655">MGPYATAGPHKSAPHSDATSPDVFFYALFFVGRGGCKGRCKGVFTPPSTASSRSISSPFHDISGNDRAQTPFRAGGVANSRWEGVEMLPQTKHKTSLSRP</sequence>
<reference evidence="3" key="2">
    <citation type="submission" date="2020-05" db="UniProtKB">
        <authorList>
            <consortium name="EnsemblMetazoa"/>
        </authorList>
    </citation>
    <scope>IDENTIFICATION</scope>
</reference>